<sequence>MDSHISFEQLESESFSFYNMEEEAISVTTLEELLQNKVTFYEGIEIIHLVLKEKDGK</sequence>
<evidence type="ECO:0000313" key="2">
    <source>
        <dbReference type="Proteomes" id="UP001642487"/>
    </source>
</evidence>
<proteinExistence type="predicted"/>
<evidence type="ECO:0000313" key="1">
    <source>
        <dbReference type="EMBL" id="CAK9318235.1"/>
    </source>
</evidence>
<name>A0ABP0YEX5_9ROSI</name>
<reference evidence="1 2" key="1">
    <citation type="submission" date="2024-03" db="EMBL/GenBank/DDBJ databases">
        <authorList>
            <person name="Gkanogiannis A."/>
            <person name="Becerra Lopez-Lavalle L."/>
        </authorList>
    </citation>
    <scope>NUCLEOTIDE SEQUENCE [LARGE SCALE GENOMIC DNA]</scope>
</reference>
<keyword evidence="2" id="KW-1185">Reference proteome</keyword>
<gene>
    <name evidence="1" type="ORF">CITCOLO1_LOCUS10197</name>
</gene>
<dbReference type="EMBL" id="OZ021737">
    <property type="protein sequence ID" value="CAK9318235.1"/>
    <property type="molecule type" value="Genomic_DNA"/>
</dbReference>
<accession>A0ABP0YEX5</accession>
<organism evidence="1 2">
    <name type="scientific">Citrullus colocynthis</name>
    <name type="common">colocynth</name>
    <dbReference type="NCBI Taxonomy" id="252529"/>
    <lineage>
        <taxon>Eukaryota</taxon>
        <taxon>Viridiplantae</taxon>
        <taxon>Streptophyta</taxon>
        <taxon>Embryophyta</taxon>
        <taxon>Tracheophyta</taxon>
        <taxon>Spermatophyta</taxon>
        <taxon>Magnoliopsida</taxon>
        <taxon>eudicotyledons</taxon>
        <taxon>Gunneridae</taxon>
        <taxon>Pentapetalae</taxon>
        <taxon>rosids</taxon>
        <taxon>fabids</taxon>
        <taxon>Cucurbitales</taxon>
        <taxon>Cucurbitaceae</taxon>
        <taxon>Benincaseae</taxon>
        <taxon>Citrullus</taxon>
    </lineage>
</organism>
<dbReference type="Proteomes" id="UP001642487">
    <property type="component" value="Chromosome 3"/>
</dbReference>
<protein>
    <submittedName>
        <fullName evidence="1">Uncharacterized protein</fullName>
    </submittedName>
</protein>